<keyword evidence="4" id="KW-0067">ATP-binding</keyword>
<dbReference type="InterPro" id="IPR001174">
    <property type="entry name" value="HddA/FKP"/>
</dbReference>
<dbReference type="PANTHER" id="PTHR32463">
    <property type="entry name" value="L-FUCOSE KINASE"/>
    <property type="match status" value="1"/>
</dbReference>
<dbReference type="AlphaFoldDB" id="A0AAJ5X5U0"/>
<evidence type="ECO:0000256" key="3">
    <source>
        <dbReference type="ARBA" id="ARBA00022777"/>
    </source>
</evidence>
<evidence type="ECO:0000259" key="7">
    <source>
        <dbReference type="Pfam" id="PF08544"/>
    </source>
</evidence>
<proteinExistence type="inferred from homology"/>
<evidence type="ECO:0000313" key="8">
    <source>
        <dbReference type="EMBL" id="WEK40935.1"/>
    </source>
</evidence>
<dbReference type="GO" id="GO:0042352">
    <property type="term" value="P:GDP-L-fucose salvage"/>
    <property type="evidence" value="ECO:0007669"/>
    <property type="project" value="TreeGrafter"/>
</dbReference>
<dbReference type="InterPro" id="IPR052203">
    <property type="entry name" value="GHMP_Kinase-Related"/>
</dbReference>
<dbReference type="PIRSF" id="PIRSF036406">
    <property type="entry name" value="Hept_kin"/>
    <property type="match status" value="1"/>
</dbReference>
<protein>
    <submittedName>
        <fullName evidence="8">Dehydrogenase</fullName>
    </submittedName>
</protein>
<dbReference type="Pfam" id="PF08544">
    <property type="entry name" value="GHMP_kinases_C"/>
    <property type="match status" value="1"/>
</dbReference>
<evidence type="ECO:0000313" key="9">
    <source>
        <dbReference type="Proteomes" id="UP001213664"/>
    </source>
</evidence>
<reference evidence="8" key="1">
    <citation type="submission" date="2023-03" db="EMBL/GenBank/DDBJ databases">
        <title>Andean soil-derived lignocellulolytic bacterial consortium as a source of novel taxa and putative plastic-active enzymes.</title>
        <authorList>
            <person name="Diaz-Garcia L."/>
            <person name="Chuvochina M."/>
            <person name="Feuerriegel G."/>
            <person name="Bunk B."/>
            <person name="Sproer C."/>
            <person name="Streit W.R."/>
            <person name="Rodriguez L.M."/>
            <person name="Overmann J."/>
            <person name="Jimenez D.J."/>
        </authorList>
    </citation>
    <scope>NUCLEOTIDE SEQUENCE</scope>
    <source>
        <strain evidence="8">MAG 833</strain>
    </source>
</reference>
<dbReference type="SUPFAM" id="SSF54211">
    <property type="entry name" value="Ribosomal protein S5 domain 2-like"/>
    <property type="match status" value="1"/>
</dbReference>
<evidence type="ECO:0000259" key="6">
    <source>
        <dbReference type="Pfam" id="PF00288"/>
    </source>
</evidence>
<name>A0AAJ5X5U0_9CAUL</name>
<gene>
    <name evidence="8" type="ORF">P0Y50_04825</name>
</gene>
<comment type="similarity">
    <text evidence="5">Belongs to the GHMP kinase family.</text>
</comment>
<feature type="domain" description="GHMP kinase C-terminal" evidence="7">
    <location>
        <begin position="196"/>
        <end position="277"/>
    </location>
</feature>
<evidence type="ECO:0000256" key="1">
    <source>
        <dbReference type="ARBA" id="ARBA00022679"/>
    </source>
</evidence>
<dbReference type="SUPFAM" id="SSF55060">
    <property type="entry name" value="GHMP Kinase, C-terminal domain"/>
    <property type="match status" value="1"/>
</dbReference>
<dbReference type="InterPro" id="IPR020568">
    <property type="entry name" value="Ribosomal_Su5_D2-typ_SF"/>
</dbReference>
<evidence type="ECO:0000256" key="4">
    <source>
        <dbReference type="ARBA" id="ARBA00022840"/>
    </source>
</evidence>
<evidence type="ECO:0000256" key="5">
    <source>
        <dbReference type="ARBA" id="ARBA00038121"/>
    </source>
</evidence>
<dbReference type="GO" id="GO:0005524">
    <property type="term" value="F:ATP binding"/>
    <property type="evidence" value="ECO:0007669"/>
    <property type="project" value="UniProtKB-KW"/>
</dbReference>
<sequence>MPRTDGRIVFEADDLGISETFEPGEALHSELTLHRGVYQRMISEFNGGRPLSLTIKTTVDAPAGSGLGSSSALVVALVDGMRSILGAPLGNYDVAHLAFEIERLDLALSGGRQDQYAAAFGGLNFIEFLQNDRVIVNPLRISDDILNEFESSLVICFSGRSRDSATIIDQQTAGLRKPNSDTIDAMHRLKADAIDMKRALLIGDIDDMAAILSRSWEAKKASAAGVSTGVLDAIFDCAMANGALAGKVSGAGGGGFMFFLVHPENRYRLVQALNQAGGQASTIKLTHRGTATWRY</sequence>
<evidence type="ECO:0000256" key="2">
    <source>
        <dbReference type="ARBA" id="ARBA00022741"/>
    </source>
</evidence>
<organism evidence="8 9">
    <name type="scientific">Candidatus Brevundimonas colombiensis</name>
    <dbReference type="NCBI Taxonomy" id="3121376"/>
    <lineage>
        <taxon>Bacteria</taxon>
        <taxon>Pseudomonadati</taxon>
        <taxon>Pseudomonadota</taxon>
        <taxon>Alphaproteobacteria</taxon>
        <taxon>Caulobacterales</taxon>
        <taxon>Caulobacteraceae</taxon>
        <taxon>Brevundimonas</taxon>
    </lineage>
</organism>
<keyword evidence="3" id="KW-0418">Kinase</keyword>
<dbReference type="Gene3D" id="3.30.230.120">
    <property type="match status" value="1"/>
</dbReference>
<dbReference type="InterPro" id="IPR006204">
    <property type="entry name" value="GHMP_kinase_N_dom"/>
</dbReference>
<keyword evidence="2" id="KW-0547">Nucleotide-binding</keyword>
<dbReference type="PRINTS" id="PR00960">
    <property type="entry name" value="LMBPPROTEIN"/>
</dbReference>
<dbReference type="EMBL" id="CP119326">
    <property type="protein sequence ID" value="WEK40935.1"/>
    <property type="molecule type" value="Genomic_DNA"/>
</dbReference>
<dbReference type="InterPro" id="IPR014606">
    <property type="entry name" value="Heptose_7-P_kinase"/>
</dbReference>
<feature type="domain" description="GHMP kinase N-terminal" evidence="6">
    <location>
        <begin position="36"/>
        <end position="122"/>
    </location>
</feature>
<keyword evidence="1" id="KW-0808">Transferase</keyword>
<dbReference type="GO" id="GO:0050201">
    <property type="term" value="F:fucokinase activity"/>
    <property type="evidence" value="ECO:0007669"/>
    <property type="project" value="TreeGrafter"/>
</dbReference>
<dbReference type="InterPro" id="IPR036554">
    <property type="entry name" value="GHMP_kinase_C_sf"/>
</dbReference>
<dbReference type="InterPro" id="IPR013750">
    <property type="entry name" value="GHMP_kinase_C_dom"/>
</dbReference>
<accession>A0AAJ5X5U0</accession>
<dbReference type="Proteomes" id="UP001213664">
    <property type="component" value="Chromosome"/>
</dbReference>
<dbReference type="PANTHER" id="PTHR32463:SF0">
    <property type="entry name" value="L-FUCOSE KINASE"/>
    <property type="match status" value="1"/>
</dbReference>
<dbReference type="Pfam" id="PF00288">
    <property type="entry name" value="GHMP_kinases_N"/>
    <property type="match status" value="1"/>
</dbReference>